<dbReference type="Gene3D" id="3.30.70.1230">
    <property type="entry name" value="Nucleotide cyclase"/>
    <property type="match status" value="1"/>
</dbReference>
<evidence type="ECO:0000259" key="2">
    <source>
        <dbReference type="PROSITE" id="PS50125"/>
    </source>
</evidence>
<dbReference type="PANTHER" id="PTHR43081:SF1">
    <property type="entry name" value="ADENYLATE CYCLASE, TERMINAL-DIFFERENTIATION SPECIFIC"/>
    <property type="match status" value="1"/>
</dbReference>
<accession>A0ABY6DL61</accession>
<protein>
    <submittedName>
        <fullName evidence="3">Adenylate/guanylate cyclase domain-containing protein</fullName>
    </submittedName>
</protein>
<feature type="transmembrane region" description="Helical" evidence="1">
    <location>
        <begin position="307"/>
        <end position="324"/>
    </location>
</feature>
<dbReference type="SUPFAM" id="SSF55073">
    <property type="entry name" value="Nucleotide cyclase"/>
    <property type="match status" value="1"/>
</dbReference>
<feature type="domain" description="Guanylate cyclase" evidence="2">
    <location>
        <begin position="423"/>
        <end position="554"/>
    </location>
</feature>
<feature type="transmembrane region" description="Helical" evidence="1">
    <location>
        <begin position="357"/>
        <end position="380"/>
    </location>
</feature>
<gene>
    <name evidence="3" type="ORF">N8I74_17520</name>
</gene>
<dbReference type="RefSeq" id="WP_263124470.1">
    <property type="nucleotide sequence ID" value="NZ_CP106753.1"/>
</dbReference>
<dbReference type="PROSITE" id="PS51318">
    <property type="entry name" value="TAT"/>
    <property type="match status" value="1"/>
</dbReference>
<proteinExistence type="predicted"/>
<evidence type="ECO:0000313" key="3">
    <source>
        <dbReference type="EMBL" id="UXY15090.1"/>
    </source>
</evidence>
<evidence type="ECO:0000256" key="1">
    <source>
        <dbReference type="SAM" id="Phobius"/>
    </source>
</evidence>
<sequence>MPSRRRFLALFFLLALLVALDYGWLSLTRAVDDRTGDLLLSRHAAQRPASPQVVIVDIDQRSLEALNEVAGSWPWPRAIHAEMIEILAAQRPAAIVFDVLFNEPDTFRPDSDALLRDVALAHRNLYFPYVLLDDGQPAPLARLPATLGIRQGAGAVPGAGAPLLLPGVLPPQAWRGGLINFDADHDGVGRHYLIDRNRNGWLIPSMPARVGRELGWKVPETARVRLNWTQRHRHVSFADLYFDANSETPRRPADEFTGRVVVIGTAAPGLQDLRPTPLGQNYPGVEILATALDNLQHGDWLREVPRAAFAPLALVLCTLLWLGFARGVNTLWLGLGLSGATATGVAAMTLALDAHAYWPLAGSLVWAWVYFWLAALVAYLGERARREQAVQLFGRFLDQRVVRDLVESGQIDAQRGAASRHVSVLFSDIRGFTSLSETRPPEEIVSLLNRYFSRQVEVIFRHGGTLDKFIGDAIMAFWGAPVDDPQHAEHAVAAALEMARELEAFKAELGELGGSFDIGIGIHSGPAVIGFIGAQARLDYTAIGDTVNLASRIEGETKGVARVLVSEATRQACGERFVFVEQGLHRVKGREQPVRLFEPRSDAAAHPMDS</sequence>
<dbReference type="PROSITE" id="PS50125">
    <property type="entry name" value="GUANYLATE_CYCLASE_2"/>
    <property type="match status" value="1"/>
</dbReference>
<reference evidence="3" key="1">
    <citation type="submission" date="2022-10" db="EMBL/GenBank/DDBJ databases">
        <title>Chitiniphilus purpureus sp. nov., a novel chitin-degrading bacterium isolated from crawfish pond sediment.</title>
        <authorList>
            <person name="Li K."/>
        </authorList>
    </citation>
    <scope>NUCLEOTIDE SEQUENCE</scope>
    <source>
        <strain evidence="3">CD1</strain>
    </source>
</reference>
<dbReference type="CDD" id="cd07302">
    <property type="entry name" value="CHD"/>
    <property type="match status" value="1"/>
</dbReference>
<name>A0ABY6DL61_9NEIS</name>
<dbReference type="EMBL" id="CP106753">
    <property type="protein sequence ID" value="UXY15090.1"/>
    <property type="molecule type" value="Genomic_DNA"/>
</dbReference>
<keyword evidence="4" id="KW-1185">Reference proteome</keyword>
<dbReference type="SMART" id="SM01080">
    <property type="entry name" value="CHASE2"/>
    <property type="match status" value="1"/>
</dbReference>
<dbReference type="Proteomes" id="UP001061302">
    <property type="component" value="Chromosome"/>
</dbReference>
<feature type="transmembrane region" description="Helical" evidence="1">
    <location>
        <begin position="331"/>
        <end position="351"/>
    </location>
</feature>
<organism evidence="3 4">
    <name type="scientific">Chitiniphilus purpureus</name>
    <dbReference type="NCBI Taxonomy" id="2981137"/>
    <lineage>
        <taxon>Bacteria</taxon>
        <taxon>Pseudomonadati</taxon>
        <taxon>Pseudomonadota</taxon>
        <taxon>Betaproteobacteria</taxon>
        <taxon>Neisseriales</taxon>
        <taxon>Chitinibacteraceae</taxon>
        <taxon>Chitiniphilus</taxon>
    </lineage>
</organism>
<dbReference type="InterPro" id="IPR050697">
    <property type="entry name" value="Adenylyl/Guanylyl_Cyclase_3/4"/>
</dbReference>
<dbReference type="PANTHER" id="PTHR43081">
    <property type="entry name" value="ADENYLATE CYCLASE, TERMINAL-DIFFERENTIATION SPECIFIC-RELATED"/>
    <property type="match status" value="1"/>
</dbReference>
<dbReference type="InterPro" id="IPR029787">
    <property type="entry name" value="Nucleotide_cyclase"/>
</dbReference>
<evidence type="ECO:0000313" key="4">
    <source>
        <dbReference type="Proteomes" id="UP001061302"/>
    </source>
</evidence>
<dbReference type="Pfam" id="PF05226">
    <property type="entry name" value="CHASE2"/>
    <property type="match status" value="1"/>
</dbReference>
<keyword evidence="1" id="KW-1133">Transmembrane helix</keyword>
<keyword evidence="1" id="KW-0812">Transmembrane</keyword>
<dbReference type="InterPro" id="IPR001054">
    <property type="entry name" value="A/G_cyclase"/>
</dbReference>
<keyword evidence="1" id="KW-0472">Membrane</keyword>
<dbReference type="InterPro" id="IPR007890">
    <property type="entry name" value="CHASE2"/>
</dbReference>
<dbReference type="Pfam" id="PF00211">
    <property type="entry name" value="Guanylate_cyc"/>
    <property type="match status" value="1"/>
</dbReference>
<dbReference type="InterPro" id="IPR006311">
    <property type="entry name" value="TAT_signal"/>
</dbReference>
<dbReference type="SMART" id="SM00044">
    <property type="entry name" value="CYCc"/>
    <property type="match status" value="1"/>
</dbReference>